<dbReference type="InterPro" id="IPR011320">
    <property type="entry name" value="RNase_H1_N"/>
</dbReference>
<evidence type="ECO:0000259" key="2">
    <source>
        <dbReference type="Pfam" id="PF01693"/>
    </source>
</evidence>
<accession>A0AAD7AJK8</accession>
<dbReference type="InterPro" id="IPR037056">
    <property type="entry name" value="RNase_H1_N_sf"/>
</dbReference>
<feature type="domain" description="Ribonuclease H1 N-terminal" evidence="2">
    <location>
        <begin position="40"/>
        <end position="74"/>
    </location>
</feature>
<feature type="compositionally biased region" description="Polar residues" evidence="1">
    <location>
        <begin position="135"/>
        <end position="147"/>
    </location>
</feature>
<proteinExistence type="predicted"/>
<reference evidence="3" key="1">
    <citation type="submission" date="2023-03" db="EMBL/GenBank/DDBJ databases">
        <title>Massive genome expansion in bonnet fungi (Mycena s.s.) driven by repeated elements and novel gene families across ecological guilds.</title>
        <authorList>
            <consortium name="Lawrence Berkeley National Laboratory"/>
            <person name="Harder C.B."/>
            <person name="Miyauchi S."/>
            <person name="Viragh M."/>
            <person name="Kuo A."/>
            <person name="Thoen E."/>
            <person name="Andreopoulos B."/>
            <person name="Lu D."/>
            <person name="Skrede I."/>
            <person name="Drula E."/>
            <person name="Henrissat B."/>
            <person name="Morin E."/>
            <person name="Kohler A."/>
            <person name="Barry K."/>
            <person name="LaButti K."/>
            <person name="Morin E."/>
            <person name="Salamov A."/>
            <person name="Lipzen A."/>
            <person name="Mereny Z."/>
            <person name="Hegedus B."/>
            <person name="Baldrian P."/>
            <person name="Stursova M."/>
            <person name="Weitz H."/>
            <person name="Taylor A."/>
            <person name="Grigoriev I.V."/>
            <person name="Nagy L.G."/>
            <person name="Martin F."/>
            <person name="Kauserud H."/>
        </authorList>
    </citation>
    <scope>NUCLEOTIDE SEQUENCE</scope>
    <source>
        <strain evidence="3">CBHHK002</strain>
    </source>
</reference>
<sequence length="218" mass="24041">MVDLSLKLQRGLRNLDITREPFFYPSKGSEGLRGSESSWFYVVTRGRVPGIYTDWEEASQHVNKFPGAVHKKYFGWSAATSAWDRGCPETPPAPATPPPSSTPHSKTPRCESQIRNATVGSPTKKRGVERRVENPTVSASAPSTPTGSRKKMLELDRFISLLQLHKCPLQKEASSAALRGLADGSFRKVEVTPRVKDAFERATESALQVIDISDTESL</sequence>
<evidence type="ECO:0000313" key="3">
    <source>
        <dbReference type="EMBL" id="KAJ7360912.1"/>
    </source>
</evidence>
<evidence type="ECO:0000313" key="4">
    <source>
        <dbReference type="Proteomes" id="UP001218218"/>
    </source>
</evidence>
<gene>
    <name evidence="3" type="ORF">DFH08DRAFT_951549</name>
</gene>
<protein>
    <recommendedName>
        <fullName evidence="2">Ribonuclease H1 N-terminal domain-containing protein</fullName>
    </recommendedName>
</protein>
<name>A0AAD7AJK8_9AGAR</name>
<dbReference type="Gene3D" id="3.40.970.10">
    <property type="entry name" value="Ribonuclease H1, N-terminal domain"/>
    <property type="match status" value="1"/>
</dbReference>
<dbReference type="Proteomes" id="UP001218218">
    <property type="component" value="Unassembled WGS sequence"/>
</dbReference>
<dbReference type="SUPFAM" id="SSF55658">
    <property type="entry name" value="L9 N-domain-like"/>
    <property type="match status" value="1"/>
</dbReference>
<dbReference type="EMBL" id="JARIHO010000005">
    <property type="protein sequence ID" value="KAJ7360912.1"/>
    <property type="molecule type" value="Genomic_DNA"/>
</dbReference>
<feature type="compositionally biased region" description="Pro residues" evidence="1">
    <location>
        <begin position="89"/>
        <end position="101"/>
    </location>
</feature>
<feature type="region of interest" description="Disordered" evidence="1">
    <location>
        <begin position="85"/>
        <end position="148"/>
    </location>
</feature>
<dbReference type="InterPro" id="IPR009027">
    <property type="entry name" value="Ribosomal_bL9/RNase_H1_N"/>
</dbReference>
<dbReference type="Pfam" id="PF01693">
    <property type="entry name" value="Cauli_VI"/>
    <property type="match status" value="1"/>
</dbReference>
<comment type="caution">
    <text evidence="3">The sequence shown here is derived from an EMBL/GenBank/DDBJ whole genome shotgun (WGS) entry which is preliminary data.</text>
</comment>
<keyword evidence="4" id="KW-1185">Reference proteome</keyword>
<dbReference type="AlphaFoldDB" id="A0AAD7AJK8"/>
<evidence type="ECO:0000256" key="1">
    <source>
        <dbReference type="SAM" id="MobiDB-lite"/>
    </source>
</evidence>
<organism evidence="3 4">
    <name type="scientific">Mycena albidolilacea</name>
    <dbReference type="NCBI Taxonomy" id="1033008"/>
    <lineage>
        <taxon>Eukaryota</taxon>
        <taxon>Fungi</taxon>
        <taxon>Dikarya</taxon>
        <taxon>Basidiomycota</taxon>
        <taxon>Agaricomycotina</taxon>
        <taxon>Agaricomycetes</taxon>
        <taxon>Agaricomycetidae</taxon>
        <taxon>Agaricales</taxon>
        <taxon>Marasmiineae</taxon>
        <taxon>Mycenaceae</taxon>
        <taxon>Mycena</taxon>
    </lineage>
</organism>